<reference evidence="3" key="2">
    <citation type="submission" date="2023-01" db="EMBL/GenBank/DDBJ databases">
        <authorList>
            <person name="Sun Q."/>
            <person name="Evtushenko L."/>
        </authorList>
    </citation>
    <scope>NUCLEOTIDE SEQUENCE</scope>
    <source>
        <strain evidence="3">VKM Ac-1246</strain>
    </source>
</reference>
<keyword evidence="4" id="KW-1185">Reference proteome</keyword>
<dbReference type="InterPro" id="IPR029052">
    <property type="entry name" value="Metallo-depent_PP-like"/>
</dbReference>
<evidence type="ECO:0000259" key="2">
    <source>
        <dbReference type="SMART" id="SM00854"/>
    </source>
</evidence>
<dbReference type="SMART" id="SM00854">
    <property type="entry name" value="PGA_cap"/>
    <property type="match status" value="1"/>
</dbReference>
<feature type="domain" description="Capsule synthesis protein CapA" evidence="2">
    <location>
        <begin position="4"/>
        <end position="261"/>
    </location>
</feature>
<reference evidence="3" key="1">
    <citation type="journal article" date="2014" name="Int. J. Syst. Evol. Microbiol.">
        <title>Complete genome of a new Firmicutes species belonging to the dominant human colonic microbiota ('Ruminococcus bicirculans') reveals two chromosomes and a selective capacity to utilize plant glucans.</title>
        <authorList>
            <consortium name="NISC Comparative Sequencing Program"/>
            <person name="Wegmann U."/>
            <person name="Louis P."/>
            <person name="Goesmann A."/>
            <person name="Henrissat B."/>
            <person name="Duncan S.H."/>
            <person name="Flint H.J."/>
        </authorList>
    </citation>
    <scope>NUCLEOTIDE SEQUENCE</scope>
    <source>
        <strain evidence="3">VKM Ac-1246</strain>
    </source>
</reference>
<gene>
    <name evidence="3" type="ORF">GCM10017579_29040</name>
</gene>
<evidence type="ECO:0000313" key="4">
    <source>
        <dbReference type="Proteomes" id="UP001142292"/>
    </source>
</evidence>
<dbReference type="EMBL" id="BSEL01000005">
    <property type="protein sequence ID" value="GLJ68868.1"/>
    <property type="molecule type" value="Genomic_DNA"/>
</dbReference>
<protein>
    <recommendedName>
        <fullName evidence="2">Capsule synthesis protein CapA domain-containing protein</fullName>
    </recommendedName>
</protein>
<sequence length="374" mass="39640">MTVRIAAVGDIVLQQPEAGKLFGPSTEVIRAADVAIGQIEVPHTTSTETAGITVPSPPAEPEMLQSMAEAGFTVGTTAGNHAFDLGTKGVLDTIEAAAAYGISTTGTGLNLAAASTPVVTSVRGRTVGVLSYNCVGPRESWATSLKAGAAYVKVITHYELDDANPGNPPTVYTFCDRSSLRAMTDQVAALADQVDVVVVALHKGIGHTPAAIADYEYEVSRAAVDAGADMVVGHHAHIMRGIEVYRGAPIFHGLGNFVTVTDALTPDADNDSEELKAWALRRRELYGFEPDPAMPGYPFHPESRNTAIAVIDVDDEGRVRPSFVPCWIDGEARPVPLRRGERDSVVEYIERISRAAGLSTTFRWLDSGDAVAVS</sequence>
<dbReference type="PANTHER" id="PTHR33393">
    <property type="entry name" value="POLYGLUTAMINE SYNTHESIS ACCESSORY PROTEIN RV0574C-RELATED"/>
    <property type="match status" value="1"/>
</dbReference>
<comment type="similarity">
    <text evidence="1">Belongs to the CapA family.</text>
</comment>
<dbReference type="Proteomes" id="UP001142292">
    <property type="component" value="Unassembled WGS sequence"/>
</dbReference>
<dbReference type="RefSeq" id="WP_189117363.1">
    <property type="nucleotide sequence ID" value="NZ_BMRK01000003.1"/>
</dbReference>
<evidence type="ECO:0000313" key="3">
    <source>
        <dbReference type="EMBL" id="GLJ68868.1"/>
    </source>
</evidence>
<comment type="caution">
    <text evidence="3">The sequence shown here is derived from an EMBL/GenBank/DDBJ whole genome shotgun (WGS) entry which is preliminary data.</text>
</comment>
<dbReference type="InterPro" id="IPR019079">
    <property type="entry name" value="Capsule_synth_CapA"/>
</dbReference>
<dbReference type="PANTHER" id="PTHR33393:SF13">
    <property type="entry name" value="PGA BIOSYNTHESIS PROTEIN CAPA"/>
    <property type="match status" value="1"/>
</dbReference>
<proteinExistence type="inferred from homology"/>
<dbReference type="Gene3D" id="3.60.21.10">
    <property type="match status" value="1"/>
</dbReference>
<dbReference type="Pfam" id="PF09587">
    <property type="entry name" value="PGA_cap"/>
    <property type="match status" value="1"/>
</dbReference>
<accession>A0ABQ5SYY1</accession>
<dbReference type="SUPFAM" id="SSF56300">
    <property type="entry name" value="Metallo-dependent phosphatases"/>
    <property type="match status" value="1"/>
</dbReference>
<evidence type="ECO:0000256" key="1">
    <source>
        <dbReference type="ARBA" id="ARBA00005662"/>
    </source>
</evidence>
<dbReference type="InterPro" id="IPR052169">
    <property type="entry name" value="CW_Biosynth-Accessory"/>
</dbReference>
<organism evidence="3 4">
    <name type="scientific">Nocardioides luteus</name>
    <dbReference type="NCBI Taxonomy" id="1844"/>
    <lineage>
        <taxon>Bacteria</taxon>
        <taxon>Bacillati</taxon>
        <taxon>Actinomycetota</taxon>
        <taxon>Actinomycetes</taxon>
        <taxon>Propionibacteriales</taxon>
        <taxon>Nocardioidaceae</taxon>
        <taxon>Nocardioides</taxon>
    </lineage>
</organism>
<name>A0ABQ5SYY1_9ACTN</name>